<gene>
    <name evidence="2" type="ORF">SAMN02745857_00924</name>
</gene>
<dbReference type="GO" id="GO:0016887">
    <property type="term" value="F:ATP hydrolysis activity"/>
    <property type="evidence" value="ECO:0007669"/>
    <property type="project" value="TreeGrafter"/>
</dbReference>
<dbReference type="InterPro" id="IPR007831">
    <property type="entry name" value="T2SS_GspE_N"/>
</dbReference>
<dbReference type="Pfam" id="PF05157">
    <property type="entry name" value="MshEN"/>
    <property type="match status" value="1"/>
</dbReference>
<proteinExistence type="predicted"/>
<dbReference type="EMBL" id="FWXD01000004">
    <property type="protein sequence ID" value="SMC20369.1"/>
    <property type="molecule type" value="Genomic_DNA"/>
</dbReference>
<evidence type="ECO:0000313" key="2">
    <source>
        <dbReference type="EMBL" id="SMC20369.1"/>
    </source>
</evidence>
<evidence type="ECO:0000259" key="1">
    <source>
        <dbReference type="Pfam" id="PF05157"/>
    </source>
</evidence>
<dbReference type="GO" id="GO:0005886">
    <property type="term" value="C:plasma membrane"/>
    <property type="evidence" value="ECO:0007669"/>
    <property type="project" value="TreeGrafter"/>
</dbReference>
<reference evidence="2 3" key="1">
    <citation type="submission" date="2017-04" db="EMBL/GenBank/DDBJ databases">
        <authorList>
            <person name="Afonso C.L."/>
            <person name="Miller P.J."/>
            <person name="Scott M.A."/>
            <person name="Spackman E."/>
            <person name="Goraichik I."/>
            <person name="Dimitrov K.M."/>
            <person name="Suarez D.L."/>
            <person name="Swayne D.E."/>
        </authorList>
    </citation>
    <scope>NUCLEOTIDE SEQUENCE [LARGE SCALE GENOMIC DNA]</scope>
    <source>
        <strain evidence="2 3">DSM 23236</strain>
    </source>
</reference>
<dbReference type="Proteomes" id="UP000192761">
    <property type="component" value="Unassembled WGS sequence"/>
</dbReference>
<accession>A0A1W1X8X2</accession>
<dbReference type="PANTHER" id="PTHR30258">
    <property type="entry name" value="TYPE II SECRETION SYSTEM PROTEIN GSPE-RELATED"/>
    <property type="match status" value="1"/>
</dbReference>
<organism evidence="2 3">
    <name type="scientific">Andreprevotia lacus DSM 23236</name>
    <dbReference type="NCBI Taxonomy" id="1121001"/>
    <lineage>
        <taxon>Bacteria</taxon>
        <taxon>Pseudomonadati</taxon>
        <taxon>Pseudomonadota</taxon>
        <taxon>Betaproteobacteria</taxon>
        <taxon>Neisseriales</taxon>
        <taxon>Chitinibacteraceae</taxon>
        <taxon>Andreprevotia</taxon>
    </lineage>
</organism>
<evidence type="ECO:0000313" key="3">
    <source>
        <dbReference type="Proteomes" id="UP000192761"/>
    </source>
</evidence>
<sequence length="171" mass="18731">MARKIKLRLGELLVQHRVISPEQLKQALEEQHATGRRLGKVLAERGFATEQDICQALAVQLNIPFISLQHFTLDPPLARRLPEPLARRARALPLEERDGQLLVAMCDPSACRNLAPLPGSSAGQGAGQPCSAQRQRLPGGGQLVCSRFSSCWWKASLTWCLSCSGCQGLVR</sequence>
<keyword evidence="3" id="KW-1185">Reference proteome</keyword>
<dbReference type="SUPFAM" id="SSF160246">
    <property type="entry name" value="EspE N-terminal domain-like"/>
    <property type="match status" value="1"/>
</dbReference>
<dbReference type="Gene3D" id="3.30.300.160">
    <property type="entry name" value="Type II secretion system, protein E, N-terminal domain"/>
    <property type="match status" value="1"/>
</dbReference>
<dbReference type="AlphaFoldDB" id="A0A1W1X8X2"/>
<protein>
    <submittedName>
        <fullName evidence="2">Type II secretion system (T2SS), protein E, N-terminal domain</fullName>
    </submittedName>
</protein>
<dbReference type="InterPro" id="IPR037257">
    <property type="entry name" value="T2SS_E_N_sf"/>
</dbReference>
<dbReference type="RefSeq" id="WP_084089382.1">
    <property type="nucleotide sequence ID" value="NZ_FWXD01000004.1"/>
</dbReference>
<feature type="domain" description="Type II secretion system protein GspE N-terminal" evidence="1">
    <location>
        <begin position="61"/>
        <end position="113"/>
    </location>
</feature>
<dbReference type="PANTHER" id="PTHR30258:SF2">
    <property type="entry name" value="COMG OPERON PROTEIN 1"/>
    <property type="match status" value="1"/>
</dbReference>
<dbReference type="STRING" id="1121001.SAMN02745857_00924"/>
<name>A0A1W1X8X2_9NEIS</name>